<feature type="region of interest" description="Disordered" evidence="1">
    <location>
        <begin position="126"/>
        <end position="151"/>
    </location>
</feature>
<reference evidence="2 3" key="1">
    <citation type="journal article" date="2018" name="Nat. Ecol. Evol.">
        <title>Pezizomycetes genomes reveal the molecular basis of ectomycorrhizal truffle lifestyle.</title>
        <authorList>
            <person name="Murat C."/>
            <person name="Payen T."/>
            <person name="Noel B."/>
            <person name="Kuo A."/>
            <person name="Morin E."/>
            <person name="Chen J."/>
            <person name="Kohler A."/>
            <person name="Krizsan K."/>
            <person name="Balestrini R."/>
            <person name="Da Silva C."/>
            <person name="Montanini B."/>
            <person name="Hainaut M."/>
            <person name="Levati E."/>
            <person name="Barry K.W."/>
            <person name="Belfiori B."/>
            <person name="Cichocki N."/>
            <person name="Clum A."/>
            <person name="Dockter R.B."/>
            <person name="Fauchery L."/>
            <person name="Guy J."/>
            <person name="Iotti M."/>
            <person name="Le Tacon F."/>
            <person name="Lindquist E.A."/>
            <person name="Lipzen A."/>
            <person name="Malagnac F."/>
            <person name="Mello A."/>
            <person name="Molinier V."/>
            <person name="Miyauchi S."/>
            <person name="Poulain J."/>
            <person name="Riccioni C."/>
            <person name="Rubini A."/>
            <person name="Sitrit Y."/>
            <person name="Splivallo R."/>
            <person name="Traeger S."/>
            <person name="Wang M."/>
            <person name="Zifcakova L."/>
            <person name="Wipf D."/>
            <person name="Zambonelli A."/>
            <person name="Paolocci F."/>
            <person name="Nowrousian M."/>
            <person name="Ottonello S."/>
            <person name="Baldrian P."/>
            <person name="Spatafora J.W."/>
            <person name="Henrissat B."/>
            <person name="Nagy L.G."/>
            <person name="Aury J.M."/>
            <person name="Wincker P."/>
            <person name="Grigoriev I.V."/>
            <person name="Bonfante P."/>
            <person name="Martin F.M."/>
        </authorList>
    </citation>
    <scope>NUCLEOTIDE SEQUENCE [LARGE SCALE GENOMIC DNA]</scope>
    <source>
        <strain evidence="2 3">CCBAS932</strain>
    </source>
</reference>
<proteinExistence type="predicted"/>
<dbReference type="InParanoid" id="A0A3N4KYC2"/>
<sequence length="151" mass="16593">MNRPTTTDSINGKTKLPFQPPPPKRAYLKIGLRVDPLRLCATANLELPCSPASHSKVNLRQHALRVDVPYLPYFLPAPGIYMMQFDIKLVHDHATTPQDFSGLNARVKSAQLTGYTQALHYSTAPVGTAGTVRKQTGTKTRTTPRLGGSNR</sequence>
<evidence type="ECO:0000256" key="1">
    <source>
        <dbReference type="SAM" id="MobiDB-lite"/>
    </source>
</evidence>
<keyword evidence="3" id="KW-1185">Reference proteome</keyword>
<dbReference type="Proteomes" id="UP000277580">
    <property type="component" value="Unassembled WGS sequence"/>
</dbReference>
<protein>
    <submittedName>
        <fullName evidence="2">Uncharacterized protein</fullName>
    </submittedName>
</protein>
<feature type="compositionally biased region" description="Polar residues" evidence="1">
    <location>
        <begin position="133"/>
        <end position="151"/>
    </location>
</feature>
<evidence type="ECO:0000313" key="3">
    <source>
        <dbReference type="Proteomes" id="UP000277580"/>
    </source>
</evidence>
<organism evidence="2 3">
    <name type="scientific">Morchella conica CCBAS932</name>
    <dbReference type="NCBI Taxonomy" id="1392247"/>
    <lineage>
        <taxon>Eukaryota</taxon>
        <taxon>Fungi</taxon>
        <taxon>Dikarya</taxon>
        <taxon>Ascomycota</taxon>
        <taxon>Pezizomycotina</taxon>
        <taxon>Pezizomycetes</taxon>
        <taxon>Pezizales</taxon>
        <taxon>Morchellaceae</taxon>
        <taxon>Morchella</taxon>
    </lineage>
</organism>
<gene>
    <name evidence="2" type="ORF">P167DRAFT_544693</name>
</gene>
<name>A0A3N4KYC2_9PEZI</name>
<evidence type="ECO:0000313" key="2">
    <source>
        <dbReference type="EMBL" id="RPB13351.1"/>
    </source>
</evidence>
<dbReference type="EMBL" id="ML119123">
    <property type="protein sequence ID" value="RPB13351.1"/>
    <property type="molecule type" value="Genomic_DNA"/>
</dbReference>
<dbReference type="AlphaFoldDB" id="A0A3N4KYC2"/>
<accession>A0A3N4KYC2</accession>